<organism evidence="1 2">
    <name type="scientific">Plantactinospora sonchi</name>
    <dbReference type="NCBI Taxonomy" id="1544735"/>
    <lineage>
        <taxon>Bacteria</taxon>
        <taxon>Bacillati</taxon>
        <taxon>Actinomycetota</taxon>
        <taxon>Actinomycetes</taxon>
        <taxon>Micromonosporales</taxon>
        <taxon>Micromonosporaceae</taxon>
        <taxon>Plantactinospora</taxon>
    </lineage>
</organism>
<protein>
    <recommendedName>
        <fullName evidence="3">ESX-1 secretion-associated protein</fullName>
    </recommendedName>
</protein>
<evidence type="ECO:0000313" key="1">
    <source>
        <dbReference type="EMBL" id="MEE6262421.1"/>
    </source>
</evidence>
<comment type="caution">
    <text evidence="1">The sequence shown here is derived from an EMBL/GenBank/DDBJ whole genome shotgun (WGS) entry which is preliminary data.</text>
</comment>
<keyword evidence="2" id="KW-1185">Reference proteome</keyword>
<proteinExistence type="predicted"/>
<dbReference type="Proteomes" id="UP001332243">
    <property type="component" value="Unassembled WGS sequence"/>
</dbReference>
<evidence type="ECO:0000313" key="2">
    <source>
        <dbReference type="Proteomes" id="UP001332243"/>
    </source>
</evidence>
<evidence type="ECO:0008006" key="3">
    <source>
        <dbReference type="Google" id="ProtNLM"/>
    </source>
</evidence>
<accession>A0ABU7S103</accession>
<dbReference type="EMBL" id="JAZGQK010000027">
    <property type="protein sequence ID" value="MEE6262421.1"/>
    <property type="molecule type" value="Genomic_DNA"/>
</dbReference>
<dbReference type="RefSeq" id="WP_331217352.1">
    <property type="nucleotide sequence ID" value="NZ_JAZGQK010000027.1"/>
</dbReference>
<gene>
    <name evidence="1" type="ORF">V1633_28450</name>
</gene>
<name>A0ABU7S103_9ACTN</name>
<reference evidence="1 2" key="1">
    <citation type="submission" date="2024-01" db="EMBL/GenBank/DDBJ databases">
        <title>Genome insights into Plantactinospora sonchi sp. nov.</title>
        <authorList>
            <person name="Wang L."/>
        </authorList>
    </citation>
    <scope>NUCLEOTIDE SEQUENCE [LARGE SCALE GENOMIC DNA]</scope>
    <source>
        <strain evidence="1 2">NEAU-QY2</strain>
    </source>
</reference>
<sequence length="105" mass="10634">MDANTKAVCTKISGDLAATMDKIAEAEKIGPPAGHLAVSAQYSAGAAALYVNTFTGNTAVDDAVEQVAEAMSDLADKYMSPPKKAPSKSGLETAVKQLETACAAG</sequence>